<evidence type="ECO:0000313" key="1">
    <source>
        <dbReference type="EMBL" id="MVT10391.1"/>
    </source>
</evidence>
<sequence>MAGDTIQAVAKAFYQNAGASQSAATAEEMVIAAISAFSTGNLTEGVHAALGVNAPIANNFTGDDYQVLKNTDPLQNLSDKPKAYLNYVLFDDQFKMVNENSGVRQVQGSPNVIQPLETGSLVIKKTGFIYIYSSNESAEDVFFDNLVVVHNSGPLLEETHYYPFGLTMAGISANALKGNSYTENRLKYNGKELQSGEFANGSGLEWYDYGARMYDQQIGRWHGIDAKSEKYQAISPYNYALNNPVIFVDPDGKDVRISINRETGAIELSSDIYVFGQNAGSKAEDYNKAASGFKGFSGSYTDEDGNVWTISIKMNFKVGTDEDRKRIEEAGSGAAAENMLVLDPLKDGASNEAIKGPDGRAEINYEQKLEKRNGINMVVGRELLTSRKSVLKSTSIYYSSALAALHETLHQYGLSDRYAGKNGLKETSANYKNDIMGDAHQLSNAQVSQTHYNNLGQKILELSKAKQSDNFISNVVVDLDQYGKLKGQ</sequence>
<dbReference type="InterPro" id="IPR022385">
    <property type="entry name" value="Rhs_assc_core"/>
</dbReference>
<keyword evidence="2" id="KW-1185">Reference proteome</keyword>
<name>A0A7K1U7R7_9BACT</name>
<proteinExistence type="predicted"/>
<reference evidence="1 2" key="1">
    <citation type="submission" date="2019-12" db="EMBL/GenBank/DDBJ databases">
        <title>Chitinophaga sp. strain ysch24 (GDMCC 1.1355), whole genome shotgun sequence.</title>
        <authorList>
            <person name="Zhang X."/>
        </authorList>
    </citation>
    <scope>NUCLEOTIDE SEQUENCE [LARGE SCALE GENOMIC DNA]</scope>
    <source>
        <strain evidence="2">ysch24</strain>
    </source>
</reference>
<dbReference type="NCBIfam" id="TIGR03696">
    <property type="entry name" value="Rhs_assc_core"/>
    <property type="match status" value="1"/>
</dbReference>
<dbReference type="Proteomes" id="UP000461730">
    <property type="component" value="Unassembled WGS sequence"/>
</dbReference>
<gene>
    <name evidence="1" type="ORF">GO493_19120</name>
</gene>
<dbReference type="PANTHER" id="PTHR32305:SF15">
    <property type="entry name" value="PROTEIN RHSA-RELATED"/>
    <property type="match status" value="1"/>
</dbReference>
<comment type="caution">
    <text evidence="1">The sequence shown here is derived from an EMBL/GenBank/DDBJ whole genome shotgun (WGS) entry which is preliminary data.</text>
</comment>
<protein>
    <recommendedName>
        <fullName evidence="3">RHS repeat-associated core domain-containing protein</fullName>
    </recommendedName>
</protein>
<dbReference type="EMBL" id="WRXN01000008">
    <property type="protein sequence ID" value="MVT10391.1"/>
    <property type="molecule type" value="Genomic_DNA"/>
</dbReference>
<evidence type="ECO:0008006" key="3">
    <source>
        <dbReference type="Google" id="ProtNLM"/>
    </source>
</evidence>
<accession>A0A7K1U7R7</accession>
<evidence type="ECO:0000313" key="2">
    <source>
        <dbReference type="Proteomes" id="UP000461730"/>
    </source>
</evidence>
<dbReference type="InterPro" id="IPR050708">
    <property type="entry name" value="T6SS_VgrG/RHS"/>
</dbReference>
<organism evidence="1 2">
    <name type="scientific">Chitinophaga tropicalis</name>
    <dbReference type="NCBI Taxonomy" id="2683588"/>
    <lineage>
        <taxon>Bacteria</taxon>
        <taxon>Pseudomonadati</taxon>
        <taxon>Bacteroidota</taxon>
        <taxon>Chitinophagia</taxon>
        <taxon>Chitinophagales</taxon>
        <taxon>Chitinophagaceae</taxon>
        <taxon>Chitinophaga</taxon>
    </lineage>
</organism>
<dbReference type="PANTHER" id="PTHR32305">
    <property type="match status" value="1"/>
</dbReference>
<dbReference type="RefSeq" id="WP_157307834.1">
    <property type="nucleotide sequence ID" value="NZ_WRXN01000008.1"/>
</dbReference>
<dbReference type="Gene3D" id="2.180.10.10">
    <property type="entry name" value="RHS repeat-associated core"/>
    <property type="match status" value="1"/>
</dbReference>
<dbReference type="AlphaFoldDB" id="A0A7K1U7R7"/>